<evidence type="ECO:0000313" key="4">
    <source>
        <dbReference type="EMBL" id="KAK9272291.1"/>
    </source>
</evidence>
<dbReference type="Gene3D" id="1.10.720.30">
    <property type="entry name" value="SAP domain"/>
    <property type="match status" value="1"/>
</dbReference>
<organism evidence="4 5">
    <name type="scientific">Liquidambar formosana</name>
    <name type="common">Formosan gum</name>
    <dbReference type="NCBI Taxonomy" id="63359"/>
    <lineage>
        <taxon>Eukaryota</taxon>
        <taxon>Viridiplantae</taxon>
        <taxon>Streptophyta</taxon>
        <taxon>Embryophyta</taxon>
        <taxon>Tracheophyta</taxon>
        <taxon>Spermatophyta</taxon>
        <taxon>Magnoliopsida</taxon>
        <taxon>eudicotyledons</taxon>
        <taxon>Gunneridae</taxon>
        <taxon>Pentapetalae</taxon>
        <taxon>Saxifragales</taxon>
        <taxon>Altingiaceae</taxon>
        <taxon>Liquidambar</taxon>
    </lineage>
</organism>
<dbReference type="InterPro" id="IPR003034">
    <property type="entry name" value="SAP_dom"/>
</dbReference>
<evidence type="ECO:0000256" key="1">
    <source>
        <dbReference type="SAM" id="Coils"/>
    </source>
</evidence>
<evidence type="ECO:0000256" key="2">
    <source>
        <dbReference type="SAM" id="MobiDB-lite"/>
    </source>
</evidence>
<feature type="coiled-coil region" evidence="1">
    <location>
        <begin position="18"/>
        <end position="60"/>
    </location>
</feature>
<dbReference type="SMART" id="SM00513">
    <property type="entry name" value="SAP"/>
    <property type="match status" value="1"/>
</dbReference>
<feature type="compositionally biased region" description="Low complexity" evidence="2">
    <location>
        <begin position="159"/>
        <end position="177"/>
    </location>
</feature>
<evidence type="ECO:0000313" key="5">
    <source>
        <dbReference type="Proteomes" id="UP001415857"/>
    </source>
</evidence>
<accession>A0AAP0NHJ6</accession>
<feature type="domain" description="SAP" evidence="3">
    <location>
        <begin position="13"/>
        <end position="47"/>
    </location>
</feature>
<gene>
    <name evidence="4" type="ORF">L1049_002662</name>
</gene>
<dbReference type="SUPFAM" id="SSF68906">
    <property type="entry name" value="SAP domain"/>
    <property type="match status" value="1"/>
</dbReference>
<dbReference type="EMBL" id="JBBPBK010000013">
    <property type="protein sequence ID" value="KAK9272291.1"/>
    <property type="molecule type" value="Genomic_DNA"/>
</dbReference>
<dbReference type="Proteomes" id="UP001415857">
    <property type="component" value="Unassembled WGS sequence"/>
</dbReference>
<dbReference type="InterPro" id="IPR036361">
    <property type="entry name" value="SAP_dom_sf"/>
</dbReference>
<reference evidence="4 5" key="1">
    <citation type="journal article" date="2024" name="Plant J.">
        <title>Genome sequences and population genomics reveal climatic adaptation and genomic divergence between two closely related sweetgum species.</title>
        <authorList>
            <person name="Xu W.Q."/>
            <person name="Ren C.Q."/>
            <person name="Zhang X.Y."/>
            <person name="Comes H.P."/>
            <person name="Liu X.H."/>
            <person name="Li Y.G."/>
            <person name="Kettle C.J."/>
            <person name="Jalonen R."/>
            <person name="Gaisberger H."/>
            <person name="Ma Y.Z."/>
            <person name="Qiu Y.X."/>
        </authorList>
    </citation>
    <scope>NUCLEOTIDE SEQUENCE [LARGE SCALE GENOMIC DNA]</scope>
    <source>
        <strain evidence="4">Hangzhou</strain>
    </source>
</reference>
<feature type="region of interest" description="Disordered" evidence="2">
    <location>
        <begin position="159"/>
        <end position="201"/>
    </location>
</feature>
<sequence length="209" mass="23121">MSSPYPVLDNRPIDQWKVTELKDELRRRKLTIKGLKEDLIKRLDEALRNERENAKEDVNNGFSCDPQPGVLARDAETVPVAETSGGIMDLGENQNNKVDDDNFRVDIDGSATAYGQGNVQEDKIKGGSDFARAEEVLVVHKTTVETSVTVSESVVSEIELSGQESQNSETQEENGNSKTLLENEDSKPPHEDVMLDSSVPTNQVCRCCL</sequence>
<evidence type="ECO:0000259" key="3">
    <source>
        <dbReference type="PROSITE" id="PS50800"/>
    </source>
</evidence>
<protein>
    <recommendedName>
        <fullName evidence="3">SAP domain-containing protein</fullName>
    </recommendedName>
</protein>
<comment type="caution">
    <text evidence="4">The sequence shown here is derived from an EMBL/GenBank/DDBJ whole genome shotgun (WGS) entry which is preliminary data.</text>
</comment>
<keyword evidence="5" id="KW-1185">Reference proteome</keyword>
<dbReference type="AlphaFoldDB" id="A0AAP0NHJ6"/>
<dbReference type="PANTHER" id="PTHR47031:SF3">
    <property type="entry name" value="SAP DOMAIN-CONTAINING PROTEIN"/>
    <property type="match status" value="1"/>
</dbReference>
<dbReference type="PROSITE" id="PS50800">
    <property type="entry name" value="SAP"/>
    <property type="match status" value="1"/>
</dbReference>
<feature type="compositionally biased region" description="Basic and acidic residues" evidence="2">
    <location>
        <begin position="184"/>
        <end position="193"/>
    </location>
</feature>
<keyword evidence="1" id="KW-0175">Coiled coil</keyword>
<proteinExistence type="predicted"/>
<dbReference type="Pfam" id="PF02037">
    <property type="entry name" value="SAP"/>
    <property type="match status" value="1"/>
</dbReference>
<name>A0AAP0NHJ6_LIQFO</name>
<dbReference type="PANTHER" id="PTHR47031">
    <property type="entry name" value="SAP DNA-BINDING DOMAIN-CONTAINING PROTEIN"/>
    <property type="match status" value="1"/>
</dbReference>